<dbReference type="CDD" id="cd20338">
    <property type="entry name" value="BRcat_RBR_RNF19"/>
    <property type="match status" value="1"/>
</dbReference>
<feature type="transmembrane region" description="Helical" evidence="17">
    <location>
        <begin position="389"/>
        <end position="420"/>
    </location>
</feature>
<dbReference type="Gene3D" id="1.20.120.1750">
    <property type="match status" value="1"/>
</dbReference>
<dbReference type="SUPFAM" id="SSF57850">
    <property type="entry name" value="RING/U-box"/>
    <property type="match status" value="3"/>
</dbReference>
<dbReference type="CDD" id="cd20355">
    <property type="entry name" value="Rcat_RBR_RNF19"/>
    <property type="match status" value="1"/>
</dbReference>
<sequence>MFKENENGVGGCNGAPPRPRRLFPRFSLRRLLYSSPLIGRRIARTPSASNRNAKAKDQASGRATDVEKGEARVSNGSSHFQFHNIDLQRAPSKGSVLSSAGKSNENGLMECPLCLAELPVEFFPIIQSCHHRSCYDCFQQYLKVEISESRVNIACPECSEPLHPNDIRMILNDQTQLEKYEDFMVRRVLAIEPDARWCPAPDCSFAVIASGCASCPKLRCERPGCDSYFCYHCKARWHPNQTCDAARAQRSQYYERSSSLSFSQTDSQHRDDIKPCPRCQVLIVKMDDGSCNHMTCAVCGAEFCWLCMKEISDLHYLSPSGCTFWGKKPWSRKKKILWQLGTLVGAPIGIGLVAGIAFPAMIIGIPVWVGQKLYTRYEKANKHKRNAFIAGGVTASVLVSPVLAGLAVGIGVPILLFYVYGVVPVSLCRSGGCGVSTSGTGVRFEFDDENELMGALGVRNGGDAASIDVASHRGGNPSIGEASLSLGSGSQLEKLGRENDRESASNVALAGTSLAGSIASSVLPGGQRLEVQADVTSTQRFSLCSETASAATSLSEKSVNASIALDDGAASTRALAGSVLNFKMDGSSISGGRSTEGEQAASSANGGHMDSAGQATSLSSLEEVAPGLAKRIRRKLTFDRQCSDSSSWTMCGEDGGSERVRFDDHVSVIEADQERIVGSKLEGCAVNNRSAGGRKRNKDSEIEMEIQKTSKSSNSELNAESPVDDTSRERVNVATLRNVFFHASAVSTDREKRLSVIEEPMPTVSQISGNQIFTPPHDECQSPTSTDESLQC</sequence>
<dbReference type="GO" id="GO:0016567">
    <property type="term" value="P:protein ubiquitination"/>
    <property type="evidence" value="ECO:0007669"/>
    <property type="project" value="InterPro"/>
</dbReference>
<evidence type="ECO:0000256" key="15">
    <source>
        <dbReference type="PROSITE-ProRule" id="PRU00175"/>
    </source>
</evidence>
<feature type="compositionally biased region" description="Polar residues" evidence="16">
    <location>
        <begin position="709"/>
        <end position="718"/>
    </location>
</feature>
<comment type="subcellular location">
    <subcellularLocation>
        <location evidence="2">Membrane</location>
        <topology evidence="2">Multi-pass membrane protein</topology>
    </subcellularLocation>
</comment>
<keyword evidence="8" id="KW-0677">Repeat</keyword>
<keyword evidence="12 17" id="KW-1133">Transmembrane helix</keyword>
<dbReference type="Gene3D" id="3.30.40.10">
    <property type="entry name" value="Zinc/RING finger domain, C3HC4 (zinc finger)"/>
    <property type="match status" value="1"/>
</dbReference>
<keyword evidence="11" id="KW-0862">Zinc</keyword>
<evidence type="ECO:0000256" key="10">
    <source>
        <dbReference type="ARBA" id="ARBA00022786"/>
    </source>
</evidence>
<keyword evidence="6 17" id="KW-0812">Transmembrane</keyword>
<dbReference type="Pfam" id="PF01485">
    <property type="entry name" value="IBR"/>
    <property type="match status" value="1"/>
</dbReference>
<feature type="compositionally biased region" description="Polar residues" evidence="16">
    <location>
        <begin position="781"/>
        <end position="792"/>
    </location>
</feature>
<comment type="catalytic activity">
    <reaction evidence="1">
        <text>[E2 ubiquitin-conjugating enzyme]-S-ubiquitinyl-L-cysteine + [acceptor protein]-L-lysine = [E2 ubiquitin-conjugating enzyme]-L-cysteine + [acceptor protein]-N(6)-ubiquitinyl-L-lysine.</text>
        <dbReference type="EC" id="2.3.2.31"/>
    </reaction>
</comment>
<evidence type="ECO:0000256" key="4">
    <source>
        <dbReference type="ARBA" id="ARBA00012251"/>
    </source>
</evidence>
<proteinExistence type="inferred from homology"/>
<feature type="region of interest" description="Disordered" evidence="16">
    <location>
        <begin position="43"/>
        <end position="70"/>
    </location>
</feature>
<dbReference type="InterPro" id="IPR002867">
    <property type="entry name" value="IBR_dom"/>
</dbReference>
<evidence type="ECO:0000256" key="1">
    <source>
        <dbReference type="ARBA" id="ARBA00001798"/>
    </source>
</evidence>
<evidence type="ECO:0000256" key="16">
    <source>
        <dbReference type="SAM" id="MobiDB-lite"/>
    </source>
</evidence>
<feature type="region of interest" description="Disordered" evidence="16">
    <location>
        <begin position="586"/>
        <end position="617"/>
    </location>
</feature>
<keyword evidence="21" id="KW-1185">Reference proteome</keyword>
<comment type="pathway">
    <text evidence="3">Protein modification; protein ubiquitination.</text>
</comment>
<dbReference type="CDD" id="cd16629">
    <property type="entry name" value="RING-HC_RBR_RNF19"/>
    <property type="match status" value="1"/>
</dbReference>
<feature type="compositionally biased region" description="Basic and acidic residues" evidence="16">
    <location>
        <begin position="54"/>
        <end position="70"/>
    </location>
</feature>
<dbReference type="SMART" id="SM00184">
    <property type="entry name" value="RING"/>
    <property type="match status" value="1"/>
</dbReference>
<dbReference type="FunFam" id="2.20.25.20:FF:000004">
    <property type="entry name" value="RBR-type E3 ubiquitin transferase"/>
    <property type="match status" value="1"/>
</dbReference>
<feature type="domain" description="RING-type" evidence="18">
    <location>
        <begin position="111"/>
        <end position="159"/>
    </location>
</feature>
<dbReference type="PANTHER" id="PTHR11685">
    <property type="entry name" value="RBR FAMILY RING FINGER AND IBR DOMAIN-CONTAINING"/>
    <property type="match status" value="1"/>
</dbReference>
<evidence type="ECO:0000256" key="14">
    <source>
        <dbReference type="ARBA" id="ARBA00061087"/>
    </source>
</evidence>
<evidence type="ECO:0000256" key="5">
    <source>
        <dbReference type="ARBA" id="ARBA00022679"/>
    </source>
</evidence>
<dbReference type="InterPro" id="IPR013083">
    <property type="entry name" value="Znf_RING/FYVE/PHD"/>
</dbReference>
<evidence type="ECO:0000256" key="12">
    <source>
        <dbReference type="ARBA" id="ARBA00022989"/>
    </source>
</evidence>
<keyword evidence="10" id="KW-0833">Ubl conjugation pathway</keyword>
<evidence type="ECO:0000256" key="7">
    <source>
        <dbReference type="ARBA" id="ARBA00022723"/>
    </source>
</evidence>
<dbReference type="OrthoDB" id="1431934at2759"/>
<keyword evidence="5" id="KW-0808">Transferase</keyword>
<evidence type="ECO:0000256" key="3">
    <source>
        <dbReference type="ARBA" id="ARBA00004906"/>
    </source>
</evidence>
<evidence type="ECO:0000256" key="8">
    <source>
        <dbReference type="ARBA" id="ARBA00022737"/>
    </source>
</evidence>
<accession>A0A151JLR6</accession>
<evidence type="ECO:0000256" key="9">
    <source>
        <dbReference type="ARBA" id="ARBA00022771"/>
    </source>
</evidence>
<protein>
    <recommendedName>
        <fullName evidence="4">RBR-type E3 ubiquitin transferase</fullName>
        <ecNumber evidence="4">2.3.2.31</ecNumber>
    </recommendedName>
</protein>
<evidence type="ECO:0000259" key="18">
    <source>
        <dbReference type="PROSITE" id="PS50089"/>
    </source>
</evidence>
<evidence type="ECO:0000256" key="6">
    <source>
        <dbReference type="ARBA" id="ARBA00022692"/>
    </source>
</evidence>
<dbReference type="Proteomes" id="UP000078492">
    <property type="component" value="Unassembled WGS sequence"/>
</dbReference>
<dbReference type="GO" id="GO:0016020">
    <property type="term" value="C:membrane"/>
    <property type="evidence" value="ECO:0007669"/>
    <property type="project" value="UniProtKB-SubCell"/>
</dbReference>
<name>A0A151JLR6_9HYME</name>
<evidence type="ECO:0000259" key="19">
    <source>
        <dbReference type="PROSITE" id="PS51873"/>
    </source>
</evidence>
<dbReference type="InterPro" id="IPR031127">
    <property type="entry name" value="E3_UB_ligase_RBR"/>
</dbReference>
<feature type="region of interest" description="Disordered" evidence="16">
    <location>
        <begin position="707"/>
        <end position="729"/>
    </location>
</feature>
<dbReference type="EC" id="2.3.2.31" evidence="4"/>
<dbReference type="PROSITE" id="PS51873">
    <property type="entry name" value="TRIAD"/>
    <property type="match status" value="1"/>
</dbReference>
<keyword evidence="13 17" id="KW-0472">Membrane</keyword>
<feature type="transmembrane region" description="Helical" evidence="17">
    <location>
        <begin position="336"/>
        <end position="369"/>
    </location>
</feature>
<evidence type="ECO:0000313" key="20">
    <source>
        <dbReference type="EMBL" id="KYN26730.1"/>
    </source>
</evidence>
<evidence type="ECO:0000256" key="13">
    <source>
        <dbReference type="ARBA" id="ARBA00023136"/>
    </source>
</evidence>
<dbReference type="KEGG" id="tcz:108758097"/>
<dbReference type="Gene3D" id="2.20.25.20">
    <property type="match status" value="1"/>
</dbReference>
<feature type="domain" description="RING-type" evidence="19">
    <location>
        <begin position="107"/>
        <end position="326"/>
    </location>
</feature>
<dbReference type="PROSITE" id="PS50089">
    <property type="entry name" value="ZF_RING_2"/>
    <property type="match status" value="1"/>
</dbReference>
<dbReference type="FunFam" id="1.20.120.1750:FF:000001">
    <property type="entry name" value="RBR-type E3 ubiquitin transferase"/>
    <property type="match status" value="1"/>
</dbReference>
<dbReference type="AlphaFoldDB" id="A0A151JLR6"/>
<keyword evidence="7" id="KW-0479">Metal-binding</keyword>
<dbReference type="GO" id="GO:0008270">
    <property type="term" value="F:zinc ion binding"/>
    <property type="evidence" value="ECO:0007669"/>
    <property type="project" value="UniProtKB-KW"/>
</dbReference>
<dbReference type="STRING" id="471704.A0A151JLR6"/>
<reference evidence="20 21" key="1">
    <citation type="submission" date="2015-09" db="EMBL/GenBank/DDBJ databases">
        <title>Trachymyrmex cornetzi WGS genome.</title>
        <authorList>
            <person name="Nygaard S."/>
            <person name="Hu H."/>
            <person name="Boomsma J."/>
            <person name="Zhang G."/>
        </authorList>
    </citation>
    <scope>NUCLEOTIDE SEQUENCE [LARGE SCALE GENOMIC DNA]</scope>
    <source>
        <strain evidence="20">Tcor2-1</strain>
        <tissue evidence="20">Whole body</tissue>
    </source>
</reference>
<dbReference type="EMBL" id="KQ978986">
    <property type="protein sequence ID" value="KYN26730.1"/>
    <property type="molecule type" value="Genomic_DNA"/>
</dbReference>
<dbReference type="SMART" id="SM00647">
    <property type="entry name" value="IBR"/>
    <property type="match status" value="2"/>
</dbReference>
<keyword evidence="9 15" id="KW-0863">Zinc-finger</keyword>
<evidence type="ECO:0000256" key="2">
    <source>
        <dbReference type="ARBA" id="ARBA00004141"/>
    </source>
</evidence>
<dbReference type="GO" id="GO:0061630">
    <property type="term" value="F:ubiquitin protein ligase activity"/>
    <property type="evidence" value="ECO:0007669"/>
    <property type="project" value="UniProtKB-EC"/>
</dbReference>
<evidence type="ECO:0000256" key="11">
    <source>
        <dbReference type="ARBA" id="ARBA00022833"/>
    </source>
</evidence>
<dbReference type="InterPro" id="IPR044066">
    <property type="entry name" value="TRIAD_supradom"/>
</dbReference>
<organism evidence="20 21">
    <name type="scientific">Trachymyrmex cornetzi</name>
    <dbReference type="NCBI Taxonomy" id="471704"/>
    <lineage>
        <taxon>Eukaryota</taxon>
        <taxon>Metazoa</taxon>
        <taxon>Ecdysozoa</taxon>
        <taxon>Arthropoda</taxon>
        <taxon>Hexapoda</taxon>
        <taxon>Insecta</taxon>
        <taxon>Pterygota</taxon>
        <taxon>Neoptera</taxon>
        <taxon>Endopterygota</taxon>
        <taxon>Hymenoptera</taxon>
        <taxon>Apocrita</taxon>
        <taxon>Aculeata</taxon>
        <taxon>Formicoidea</taxon>
        <taxon>Formicidae</taxon>
        <taxon>Myrmicinae</taxon>
        <taxon>Trachymyrmex</taxon>
    </lineage>
</organism>
<dbReference type="FunFam" id="3.30.40.10:FF:000052">
    <property type="entry name" value="RBR-type E3 ubiquitin transferase"/>
    <property type="match status" value="1"/>
</dbReference>
<dbReference type="InterPro" id="IPR001841">
    <property type="entry name" value="Znf_RING"/>
</dbReference>
<dbReference type="Pfam" id="PF22191">
    <property type="entry name" value="IBR_1"/>
    <property type="match status" value="1"/>
</dbReference>
<feature type="region of interest" description="Disordered" evidence="16">
    <location>
        <begin position="766"/>
        <end position="792"/>
    </location>
</feature>
<evidence type="ECO:0000313" key="21">
    <source>
        <dbReference type="Proteomes" id="UP000078492"/>
    </source>
</evidence>
<comment type="similarity">
    <text evidence="14">Belongs to the RBR family. RNF19 subfamily.</text>
</comment>
<gene>
    <name evidence="20" type="ORF">ALC57_03897</name>
</gene>
<evidence type="ECO:0000256" key="17">
    <source>
        <dbReference type="SAM" id="Phobius"/>
    </source>
</evidence>